<keyword evidence="3" id="KW-1185">Reference proteome</keyword>
<name>A0A822ZVA1_NELNU</name>
<evidence type="ECO:0000259" key="1">
    <source>
        <dbReference type="Pfam" id="PF26130"/>
    </source>
</evidence>
<accession>A0A822ZVA1</accession>
<dbReference type="InterPro" id="IPR058594">
    <property type="entry name" value="PB1-like_dom_pln"/>
</dbReference>
<proteinExistence type="predicted"/>
<gene>
    <name evidence="2" type="ORF">HUJ06_019109</name>
</gene>
<dbReference type="AlphaFoldDB" id="A0A822ZVA1"/>
<dbReference type="EMBL" id="DUZY01000008">
    <property type="protein sequence ID" value="DAD49172.1"/>
    <property type="molecule type" value="Genomic_DNA"/>
</dbReference>
<feature type="domain" description="PB1-like" evidence="1">
    <location>
        <begin position="7"/>
        <end position="104"/>
    </location>
</feature>
<dbReference type="Pfam" id="PF26130">
    <property type="entry name" value="PB1-like"/>
    <property type="match status" value="1"/>
</dbReference>
<evidence type="ECO:0000313" key="2">
    <source>
        <dbReference type="EMBL" id="DAD49172.1"/>
    </source>
</evidence>
<organism evidence="2 3">
    <name type="scientific">Nelumbo nucifera</name>
    <name type="common">Sacred lotus</name>
    <dbReference type="NCBI Taxonomy" id="4432"/>
    <lineage>
        <taxon>Eukaryota</taxon>
        <taxon>Viridiplantae</taxon>
        <taxon>Streptophyta</taxon>
        <taxon>Embryophyta</taxon>
        <taxon>Tracheophyta</taxon>
        <taxon>Spermatophyta</taxon>
        <taxon>Magnoliopsida</taxon>
        <taxon>Proteales</taxon>
        <taxon>Nelumbonaceae</taxon>
        <taxon>Nelumbo</taxon>
    </lineage>
</organism>
<dbReference type="Proteomes" id="UP000607653">
    <property type="component" value="Unassembled WGS sequence"/>
</dbReference>
<sequence>MGTDTYVELRWFIGGRFEHTNGGLVYVGGKVKLIKKIDVDNISYWMLLKMVEDCGYSKDEVSKIFYRVSNMGISNVLREVSDDSTTFGLLTYVSEGGSLDMYVEQNVLAPTYVVARCVAKEFVW</sequence>
<protein>
    <recommendedName>
        <fullName evidence="1">PB1-like domain-containing protein</fullName>
    </recommendedName>
</protein>
<comment type="caution">
    <text evidence="2">The sequence shown here is derived from an EMBL/GenBank/DDBJ whole genome shotgun (WGS) entry which is preliminary data.</text>
</comment>
<evidence type="ECO:0000313" key="3">
    <source>
        <dbReference type="Proteomes" id="UP000607653"/>
    </source>
</evidence>
<reference evidence="2 3" key="1">
    <citation type="journal article" date="2020" name="Mol. Biol. Evol.">
        <title>Distinct Expression and Methylation Patterns for Genes with Different Fates following a Single Whole-Genome Duplication in Flowering Plants.</title>
        <authorList>
            <person name="Shi T."/>
            <person name="Rahmani R.S."/>
            <person name="Gugger P.F."/>
            <person name="Wang M."/>
            <person name="Li H."/>
            <person name="Zhang Y."/>
            <person name="Li Z."/>
            <person name="Wang Q."/>
            <person name="Van de Peer Y."/>
            <person name="Marchal K."/>
            <person name="Chen J."/>
        </authorList>
    </citation>
    <scope>NUCLEOTIDE SEQUENCE [LARGE SCALE GENOMIC DNA]</scope>
    <source>
        <tissue evidence="2">Leaf</tissue>
    </source>
</reference>